<dbReference type="OrthoDB" id="9815492at2"/>
<dbReference type="Gene3D" id="6.10.250.660">
    <property type="match status" value="1"/>
</dbReference>
<evidence type="ECO:0000256" key="6">
    <source>
        <dbReference type="SAM" id="Coils"/>
    </source>
</evidence>
<dbReference type="PANTHER" id="PTHR35794:SF1">
    <property type="entry name" value="CELL CYCLE PROTEIN GPSB"/>
    <property type="match status" value="1"/>
</dbReference>
<evidence type="ECO:0000256" key="1">
    <source>
        <dbReference type="ARBA" id="ARBA00004496"/>
    </source>
</evidence>
<dbReference type="NCBIfam" id="TIGR03544">
    <property type="entry name" value="DivI1A_domain"/>
    <property type="match status" value="1"/>
</dbReference>
<gene>
    <name evidence="8" type="ORF">SAMN05216180_0708</name>
</gene>
<dbReference type="EMBL" id="FOCG01000001">
    <property type="protein sequence ID" value="SEM58475.1"/>
    <property type="molecule type" value="Genomic_DNA"/>
</dbReference>
<dbReference type="Proteomes" id="UP000199158">
    <property type="component" value="Unassembled WGS sequence"/>
</dbReference>
<keyword evidence="2" id="KW-0963">Cytoplasm</keyword>
<dbReference type="GO" id="GO:0005737">
    <property type="term" value="C:cytoplasm"/>
    <property type="evidence" value="ECO:0007669"/>
    <property type="project" value="UniProtKB-SubCell"/>
</dbReference>
<evidence type="ECO:0000313" key="8">
    <source>
        <dbReference type="EMBL" id="SEM58475.1"/>
    </source>
</evidence>
<feature type="compositionally biased region" description="Basic and acidic residues" evidence="7">
    <location>
        <begin position="250"/>
        <end position="264"/>
    </location>
</feature>
<evidence type="ECO:0000256" key="7">
    <source>
        <dbReference type="SAM" id="MobiDB-lite"/>
    </source>
</evidence>
<keyword evidence="4 6" id="KW-0175">Coiled coil</keyword>
<dbReference type="Pfam" id="PF05103">
    <property type="entry name" value="DivIVA"/>
    <property type="match status" value="1"/>
</dbReference>
<evidence type="ECO:0000313" key="9">
    <source>
        <dbReference type="Proteomes" id="UP000199158"/>
    </source>
</evidence>
<protein>
    <submittedName>
        <fullName evidence="8">DivIVA domain-containing protein</fullName>
    </submittedName>
</protein>
<dbReference type="AlphaFoldDB" id="A0A1H7ZJH7"/>
<feature type="region of interest" description="Disordered" evidence="7">
    <location>
        <begin position="145"/>
        <end position="264"/>
    </location>
</feature>
<organism evidence="8 9">
    <name type="scientific">Hydrogenoanaerobacterium saccharovorans</name>
    <dbReference type="NCBI Taxonomy" id="474960"/>
    <lineage>
        <taxon>Bacteria</taxon>
        <taxon>Bacillati</taxon>
        <taxon>Bacillota</taxon>
        <taxon>Clostridia</taxon>
        <taxon>Eubacteriales</taxon>
        <taxon>Oscillospiraceae</taxon>
        <taxon>Hydrogenoanaerobacterium</taxon>
    </lineage>
</organism>
<evidence type="ECO:0000256" key="3">
    <source>
        <dbReference type="ARBA" id="ARBA00022618"/>
    </source>
</evidence>
<dbReference type="InterPro" id="IPR019933">
    <property type="entry name" value="DivIVA_domain"/>
</dbReference>
<dbReference type="InterPro" id="IPR007793">
    <property type="entry name" value="DivIVA_fam"/>
</dbReference>
<dbReference type="PANTHER" id="PTHR35794">
    <property type="entry name" value="CELL DIVISION PROTEIN DIVIVA"/>
    <property type="match status" value="1"/>
</dbReference>
<dbReference type="STRING" id="474960.SAMN05216180_0708"/>
<feature type="coiled-coil region" evidence="6">
    <location>
        <begin position="29"/>
        <end position="70"/>
    </location>
</feature>
<keyword evidence="9" id="KW-1185">Reference proteome</keyword>
<dbReference type="GO" id="GO:0051301">
    <property type="term" value="P:cell division"/>
    <property type="evidence" value="ECO:0007669"/>
    <property type="project" value="UniProtKB-KW"/>
</dbReference>
<name>A0A1H7ZJH7_9FIRM</name>
<feature type="compositionally biased region" description="Basic and acidic residues" evidence="7">
    <location>
        <begin position="149"/>
        <end position="168"/>
    </location>
</feature>
<accession>A0A1H7ZJH7</accession>
<keyword evidence="3" id="KW-0132">Cell division</keyword>
<evidence type="ECO:0000256" key="2">
    <source>
        <dbReference type="ARBA" id="ARBA00022490"/>
    </source>
</evidence>
<dbReference type="RefSeq" id="WP_092751692.1">
    <property type="nucleotide sequence ID" value="NZ_FOCG01000001.1"/>
</dbReference>
<sequence length="304" mass="34768">MLTSNDIVNKKFDRSAIGGYRNDDVDKFLNEVAHSFDELEEQNKDLAKKLEVLAEKLEEYRSDEESLRSALLGAQKLGDSVIRESKNKAEIIMRDATIKAERLINTARDQVEKEKMVFIKMQKDVAAFKNKLLAIYKQHLEIISSLPDDPNKSPAKEHSQEPKNDTSKQEASAEESAPQNTENSVSQPPSAVSEEANHAPDESVSYETVQPSHRPNGQKFSVVKKQPVPRYEQEDYEEPAPKPKKFIPVPHREDLEEDNKRSPYAEEYYEDFDDEEDKVDNMESKKKSKFGTLKFGAGYDLNRE</sequence>
<evidence type="ECO:0000256" key="5">
    <source>
        <dbReference type="ARBA" id="ARBA00023306"/>
    </source>
</evidence>
<keyword evidence="5" id="KW-0131">Cell cycle</keyword>
<feature type="compositionally biased region" description="Polar residues" evidence="7">
    <location>
        <begin position="205"/>
        <end position="219"/>
    </location>
</feature>
<evidence type="ECO:0000256" key="4">
    <source>
        <dbReference type="ARBA" id="ARBA00023054"/>
    </source>
</evidence>
<proteinExistence type="predicted"/>
<reference evidence="8 9" key="1">
    <citation type="submission" date="2016-10" db="EMBL/GenBank/DDBJ databases">
        <authorList>
            <person name="de Groot N.N."/>
        </authorList>
    </citation>
    <scope>NUCLEOTIDE SEQUENCE [LARGE SCALE GENOMIC DNA]</scope>
    <source>
        <strain evidence="8 9">CGMCC 1.5070</strain>
    </source>
</reference>
<comment type="subcellular location">
    <subcellularLocation>
        <location evidence="1">Cytoplasm</location>
    </subcellularLocation>
</comment>
<feature type="compositionally biased region" description="Polar residues" evidence="7">
    <location>
        <begin position="177"/>
        <end position="190"/>
    </location>
</feature>